<protein>
    <recommendedName>
        <fullName evidence="2">DUF6456 domain-containing protein</fullName>
    </recommendedName>
</protein>
<dbReference type="Proteomes" id="UP000016569">
    <property type="component" value="Unassembled WGS sequence"/>
</dbReference>
<feature type="region of interest" description="Disordered" evidence="1">
    <location>
        <begin position="67"/>
        <end position="99"/>
    </location>
</feature>
<name>A0A8E0TS35_9CAUL</name>
<evidence type="ECO:0000313" key="3">
    <source>
        <dbReference type="EMBL" id="GAD59905.1"/>
    </source>
</evidence>
<dbReference type="RefSeq" id="WP_021697999.1">
    <property type="nucleotide sequence ID" value="NZ_BATC01000043.1"/>
</dbReference>
<sequence>MSERLRTLLARPGAWIEAADESGRYRLRLSPDRRRRPALTLDEAAFRELAREPGLAVREGGGWRARAGAVPPRLSDGGRPGFMAGTRPVTTPDGTVKPRAVNLGESPILWLARRKDPSGRPWLSPAEVAAGERLRTDAELASLGPSLTMRWDALPRAGAGQGTPSGPGERTLLARRRVQAALDAVAPGRRVMLERICIHGSSLQLAEQGLGLRRRQGKTVLKQALTDLAAHYGIG</sequence>
<organism evidence="3 4">
    <name type="scientific">Brevundimonas abyssalis TAR-001</name>
    <dbReference type="NCBI Taxonomy" id="1391729"/>
    <lineage>
        <taxon>Bacteria</taxon>
        <taxon>Pseudomonadati</taxon>
        <taxon>Pseudomonadota</taxon>
        <taxon>Alphaproteobacteria</taxon>
        <taxon>Caulobacterales</taxon>
        <taxon>Caulobacteraceae</taxon>
        <taxon>Brevundimonas</taxon>
    </lineage>
</organism>
<evidence type="ECO:0000259" key="2">
    <source>
        <dbReference type="Pfam" id="PF20057"/>
    </source>
</evidence>
<dbReference type="EMBL" id="BATC01000043">
    <property type="protein sequence ID" value="GAD59905.1"/>
    <property type="molecule type" value="Genomic_DNA"/>
</dbReference>
<evidence type="ECO:0000313" key="4">
    <source>
        <dbReference type="Proteomes" id="UP000016569"/>
    </source>
</evidence>
<reference evidence="4" key="1">
    <citation type="journal article" date="2013" name="Genome Announc.">
        <title>Draft Genome Sequence of the Dimorphic Prosthecate Bacterium Brevundimonas abyssalis TAR-001T.</title>
        <authorList>
            <person name="Tsubouchi T."/>
            <person name="Nishi S."/>
            <person name="Usui K."/>
            <person name="Shimane Y."/>
            <person name="Takaki Y."/>
            <person name="Maruyama T."/>
            <person name="Hatada Y."/>
        </authorList>
    </citation>
    <scope>NUCLEOTIDE SEQUENCE [LARGE SCALE GENOMIC DNA]</scope>
    <source>
        <strain evidence="4">TAR-001</strain>
    </source>
</reference>
<proteinExistence type="predicted"/>
<keyword evidence="4" id="KW-1185">Reference proteome</keyword>
<gene>
    <name evidence="3" type="ORF">MBEBAB_2155</name>
</gene>
<dbReference type="InterPro" id="IPR045599">
    <property type="entry name" value="DUF6456"/>
</dbReference>
<dbReference type="OrthoDB" id="7476630at2"/>
<accession>A0A8E0TS35</accession>
<feature type="domain" description="DUF6456" evidence="2">
    <location>
        <begin position="100"/>
        <end position="233"/>
    </location>
</feature>
<dbReference type="AlphaFoldDB" id="A0A8E0TS35"/>
<comment type="caution">
    <text evidence="3">The sequence shown here is derived from an EMBL/GenBank/DDBJ whole genome shotgun (WGS) entry which is preliminary data.</text>
</comment>
<dbReference type="Pfam" id="PF20057">
    <property type="entry name" value="DUF6456"/>
    <property type="match status" value="1"/>
</dbReference>
<evidence type="ECO:0000256" key="1">
    <source>
        <dbReference type="SAM" id="MobiDB-lite"/>
    </source>
</evidence>